<organism evidence="8 9">
    <name type="scientific">Phialemonium thermophilum</name>
    <dbReference type="NCBI Taxonomy" id="223376"/>
    <lineage>
        <taxon>Eukaryota</taxon>
        <taxon>Fungi</taxon>
        <taxon>Dikarya</taxon>
        <taxon>Ascomycota</taxon>
        <taxon>Pezizomycotina</taxon>
        <taxon>Sordariomycetes</taxon>
        <taxon>Sordariomycetidae</taxon>
        <taxon>Cephalothecales</taxon>
        <taxon>Cephalothecaceae</taxon>
        <taxon>Phialemonium</taxon>
    </lineage>
</organism>
<dbReference type="InterPro" id="IPR003000">
    <property type="entry name" value="Sirtuin"/>
</dbReference>
<protein>
    <recommendedName>
        <fullName evidence="7">Deacetylase sirtuin-type domain-containing protein</fullName>
    </recommendedName>
</protein>
<proteinExistence type="inferred from homology"/>
<dbReference type="Proteomes" id="UP001586593">
    <property type="component" value="Unassembled WGS sequence"/>
</dbReference>
<dbReference type="Pfam" id="PF02146">
    <property type="entry name" value="SIR2"/>
    <property type="match status" value="1"/>
</dbReference>
<accession>A0ABR3V9L8</accession>
<evidence type="ECO:0000256" key="1">
    <source>
        <dbReference type="ARBA" id="ARBA00001947"/>
    </source>
</evidence>
<evidence type="ECO:0000259" key="7">
    <source>
        <dbReference type="PROSITE" id="PS50305"/>
    </source>
</evidence>
<dbReference type="EMBL" id="JAZHXJ010002460">
    <property type="protein sequence ID" value="KAL1838530.1"/>
    <property type="molecule type" value="Genomic_DNA"/>
</dbReference>
<dbReference type="PROSITE" id="PS50305">
    <property type="entry name" value="SIRTUIN"/>
    <property type="match status" value="1"/>
</dbReference>
<keyword evidence="3" id="KW-0808">Transferase</keyword>
<dbReference type="PANTHER" id="PTHR11085:SF9">
    <property type="entry name" value="NAD-DEPENDENT PROTEIN DEACETYLASE SIRTUIN-1"/>
    <property type="match status" value="1"/>
</dbReference>
<comment type="similarity">
    <text evidence="2">Belongs to the sirtuin family. Class I subfamily.</text>
</comment>
<dbReference type="InterPro" id="IPR050134">
    <property type="entry name" value="NAD-dep_sirtuin_deacylases"/>
</dbReference>
<feature type="domain" description="Deacetylase sirtuin-type" evidence="7">
    <location>
        <begin position="1"/>
        <end position="91"/>
    </location>
</feature>
<name>A0ABR3V9L8_9PEZI</name>
<evidence type="ECO:0000256" key="4">
    <source>
        <dbReference type="ARBA" id="ARBA00023027"/>
    </source>
</evidence>
<evidence type="ECO:0000256" key="5">
    <source>
        <dbReference type="PROSITE-ProRule" id="PRU00236"/>
    </source>
</evidence>
<comment type="cofactor">
    <cofactor evidence="1">
        <name>Zn(2+)</name>
        <dbReference type="ChEBI" id="CHEBI:29105"/>
    </cofactor>
</comment>
<keyword evidence="9" id="KW-1185">Reference proteome</keyword>
<reference evidence="8 9" key="1">
    <citation type="journal article" date="2024" name="Commun. Biol.">
        <title>Comparative genomic analysis of thermophilic fungi reveals convergent evolutionary adaptations and gene losses.</title>
        <authorList>
            <person name="Steindorff A.S."/>
            <person name="Aguilar-Pontes M.V."/>
            <person name="Robinson A.J."/>
            <person name="Andreopoulos B."/>
            <person name="LaButti K."/>
            <person name="Kuo A."/>
            <person name="Mondo S."/>
            <person name="Riley R."/>
            <person name="Otillar R."/>
            <person name="Haridas S."/>
            <person name="Lipzen A."/>
            <person name="Grimwood J."/>
            <person name="Schmutz J."/>
            <person name="Clum A."/>
            <person name="Reid I.D."/>
            <person name="Moisan M.C."/>
            <person name="Butler G."/>
            <person name="Nguyen T.T.M."/>
            <person name="Dewar K."/>
            <person name="Conant G."/>
            <person name="Drula E."/>
            <person name="Henrissat B."/>
            <person name="Hansel C."/>
            <person name="Singer S."/>
            <person name="Hutchinson M.I."/>
            <person name="de Vries R.P."/>
            <person name="Natvig D.O."/>
            <person name="Powell A.J."/>
            <person name="Tsang A."/>
            <person name="Grigoriev I.V."/>
        </authorList>
    </citation>
    <scope>NUCLEOTIDE SEQUENCE [LARGE SCALE GENOMIC DNA]</scope>
    <source>
        <strain evidence="8 9">ATCC 24622</strain>
    </source>
</reference>
<evidence type="ECO:0000313" key="9">
    <source>
        <dbReference type="Proteomes" id="UP001586593"/>
    </source>
</evidence>
<evidence type="ECO:0000256" key="2">
    <source>
        <dbReference type="ARBA" id="ARBA00006924"/>
    </source>
</evidence>
<comment type="caution">
    <text evidence="5">Lacks conserved residue(s) required for the propagation of feature annotation.</text>
</comment>
<evidence type="ECO:0000256" key="6">
    <source>
        <dbReference type="SAM" id="MobiDB-lite"/>
    </source>
</evidence>
<gene>
    <name evidence="8" type="ORF">VTK73DRAFT_4299</name>
</gene>
<feature type="region of interest" description="Disordered" evidence="6">
    <location>
        <begin position="114"/>
        <end position="171"/>
    </location>
</feature>
<sequence>MKPDITFFGESLPDAFSERLTRHDRHRVDLVVVIGTSLRVAPVSEVVPFLPPNVPQLYISRTPVGHVNFDIDLLGDCDVVVAELCRRAGWDLRHEMIPEGQVVKVRTVEGYPSRHVFTQVEPPVEGEKPGKKSEGGGGGGGSGGGENGEGEKKKHRDSKDADDEEAEKKEG</sequence>
<dbReference type="SUPFAM" id="SSF52467">
    <property type="entry name" value="DHS-like NAD/FAD-binding domain"/>
    <property type="match status" value="1"/>
</dbReference>
<feature type="compositionally biased region" description="Basic and acidic residues" evidence="6">
    <location>
        <begin position="125"/>
        <end position="134"/>
    </location>
</feature>
<feature type="compositionally biased region" description="Gly residues" evidence="6">
    <location>
        <begin position="135"/>
        <end position="147"/>
    </location>
</feature>
<comment type="caution">
    <text evidence="8">The sequence shown here is derived from an EMBL/GenBank/DDBJ whole genome shotgun (WGS) entry which is preliminary data.</text>
</comment>
<evidence type="ECO:0000256" key="3">
    <source>
        <dbReference type="ARBA" id="ARBA00022679"/>
    </source>
</evidence>
<keyword evidence="4" id="KW-0520">NAD</keyword>
<dbReference type="InterPro" id="IPR026590">
    <property type="entry name" value="Ssirtuin_cat_dom"/>
</dbReference>
<dbReference type="Gene3D" id="3.40.50.1220">
    <property type="entry name" value="TPP-binding domain"/>
    <property type="match status" value="1"/>
</dbReference>
<dbReference type="PANTHER" id="PTHR11085">
    <property type="entry name" value="NAD-DEPENDENT PROTEIN DEACYLASE SIRTUIN-5, MITOCHONDRIAL-RELATED"/>
    <property type="match status" value="1"/>
</dbReference>
<evidence type="ECO:0000313" key="8">
    <source>
        <dbReference type="EMBL" id="KAL1838530.1"/>
    </source>
</evidence>
<dbReference type="InterPro" id="IPR029035">
    <property type="entry name" value="DHS-like_NAD/FAD-binding_dom"/>
</dbReference>